<dbReference type="Pfam" id="PF23334">
    <property type="entry name" value="VWC2L_2nd"/>
    <property type="match status" value="2"/>
</dbReference>
<dbReference type="Gene3D" id="6.20.200.20">
    <property type="match status" value="1"/>
</dbReference>
<keyword evidence="5" id="KW-1185">Reference proteome</keyword>
<dbReference type="GO" id="GO:0030514">
    <property type="term" value="P:negative regulation of BMP signaling pathway"/>
    <property type="evidence" value="ECO:0007669"/>
    <property type="project" value="TreeGrafter"/>
</dbReference>
<feature type="compositionally biased region" description="Acidic residues" evidence="1">
    <location>
        <begin position="214"/>
        <end position="241"/>
    </location>
</feature>
<keyword evidence="2" id="KW-0732">Signal</keyword>
<evidence type="ECO:0000313" key="5">
    <source>
        <dbReference type="Proteomes" id="UP000762676"/>
    </source>
</evidence>
<organism evidence="4 5">
    <name type="scientific">Elysia marginata</name>
    <dbReference type="NCBI Taxonomy" id="1093978"/>
    <lineage>
        <taxon>Eukaryota</taxon>
        <taxon>Metazoa</taxon>
        <taxon>Spiralia</taxon>
        <taxon>Lophotrochozoa</taxon>
        <taxon>Mollusca</taxon>
        <taxon>Gastropoda</taxon>
        <taxon>Heterobranchia</taxon>
        <taxon>Euthyneura</taxon>
        <taxon>Panpulmonata</taxon>
        <taxon>Sacoglossa</taxon>
        <taxon>Placobranchoidea</taxon>
        <taxon>Plakobranchidae</taxon>
        <taxon>Elysia</taxon>
    </lineage>
</organism>
<protein>
    <submittedName>
        <fullName evidence="4">Brorin-like protein</fullName>
    </submittedName>
</protein>
<dbReference type="PROSITE" id="PS01208">
    <property type="entry name" value="VWFC_1"/>
    <property type="match status" value="2"/>
</dbReference>
<dbReference type="PANTHER" id="PTHR46252">
    <property type="entry name" value="BRORIN FAMILY MEMBER"/>
    <property type="match status" value="1"/>
</dbReference>
<feature type="domain" description="VWFC" evidence="3">
    <location>
        <begin position="108"/>
        <end position="166"/>
    </location>
</feature>
<gene>
    <name evidence="4" type="ORF">ElyMa_004340300</name>
</gene>
<dbReference type="GO" id="GO:0005615">
    <property type="term" value="C:extracellular space"/>
    <property type="evidence" value="ECO:0007669"/>
    <property type="project" value="TreeGrafter"/>
</dbReference>
<dbReference type="EMBL" id="BMAT01008750">
    <property type="protein sequence ID" value="GFR91926.1"/>
    <property type="molecule type" value="Genomic_DNA"/>
</dbReference>
<feature type="chain" id="PRO_5043382971" evidence="2">
    <location>
        <begin position="24"/>
        <end position="241"/>
    </location>
</feature>
<accession>A0AAV4H5M2</accession>
<evidence type="ECO:0000256" key="2">
    <source>
        <dbReference type="SAM" id="SignalP"/>
    </source>
</evidence>
<dbReference type="Proteomes" id="UP000762676">
    <property type="component" value="Unassembled WGS sequence"/>
</dbReference>
<feature type="domain" description="VWFC" evidence="3">
    <location>
        <begin position="43"/>
        <end position="104"/>
    </location>
</feature>
<feature type="signal peptide" evidence="2">
    <location>
        <begin position="1"/>
        <end position="23"/>
    </location>
</feature>
<comment type="caution">
    <text evidence="4">The sequence shown here is derived from an EMBL/GenBank/DDBJ whole genome shotgun (WGS) entry which is preliminary data.</text>
</comment>
<dbReference type="SMART" id="SM00214">
    <property type="entry name" value="VWC"/>
    <property type="match status" value="2"/>
</dbReference>
<feature type="region of interest" description="Disordered" evidence="1">
    <location>
        <begin position="208"/>
        <end position="241"/>
    </location>
</feature>
<dbReference type="SUPFAM" id="SSF57603">
    <property type="entry name" value="FnI-like domain"/>
    <property type="match status" value="2"/>
</dbReference>
<dbReference type="Gene3D" id="2.10.70.10">
    <property type="entry name" value="Complement Module, domain 1"/>
    <property type="match status" value="1"/>
</dbReference>
<dbReference type="GO" id="GO:0045202">
    <property type="term" value="C:synapse"/>
    <property type="evidence" value="ECO:0007669"/>
    <property type="project" value="UniProtKB-SubCell"/>
</dbReference>
<dbReference type="InterPro" id="IPR042979">
    <property type="entry name" value="VWC2/VWC2L"/>
</dbReference>
<evidence type="ECO:0000256" key="1">
    <source>
        <dbReference type="SAM" id="MobiDB-lite"/>
    </source>
</evidence>
<dbReference type="PANTHER" id="PTHR46252:SF3">
    <property type="entry name" value="KIELIN_CHORDIN-LIKE PROTEIN"/>
    <property type="match status" value="1"/>
</dbReference>
<dbReference type="InterPro" id="IPR001007">
    <property type="entry name" value="VWF_dom"/>
</dbReference>
<name>A0AAV4H5M2_9GAST</name>
<evidence type="ECO:0000259" key="3">
    <source>
        <dbReference type="PROSITE" id="PS50184"/>
    </source>
</evidence>
<dbReference type="GO" id="GO:0032281">
    <property type="term" value="C:AMPA glutamate receptor complex"/>
    <property type="evidence" value="ECO:0007669"/>
    <property type="project" value="TreeGrafter"/>
</dbReference>
<evidence type="ECO:0000313" key="4">
    <source>
        <dbReference type="EMBL" id="GFR91926.1"/>
    </source>
</evidence>
<reference evidence="4 5" key="1">
    <citation type="journal article" date="2021" name="Elife">
        <title>Chloroplast acquisition without the gene transfer in kleptoplastic sea slugs, Plakobranchus ocellatus.</title>
        <authorList>
            <person name="Maeda T."/>
            <person name="Takahashi S."/>
            <person name="Yoshida T."/>
            <person name="Shimamura S."/>
            <person name="Takaki Y."/>
            <person name="Nagai Y."/>
            <person name="Toyoda A."/>
            <person name="Suzuki Y."/>
            <person name="Arimoto A."/>
            <person name="Ishii H."/>
            <person name="Satoh N."/>
            <person name="Nishiyama T."/>
            <person name="Hasebe M."/>
            <person name="Maruyama T."/>
            <person name="Minagawa J."/>
            <person name="Obokata J."/>
            <person name="Shigenobu S."/>
        </authorList>
    </citation>
    <scope>NUCLEOTIDE SEQUENCE [LARGE SCALE GENOMIC DNA]</scope>
</reference>
<dbReference type="AlphaFoldDB" id="A0AAV4H5M2"/>
<proteinExistence type="predicted"/>
<sequence length="241" mass="26752">MSSYRISTLTFILVTLGVTLVLTSTFTSASQVSKQSRAKNAKRGCVYKGILRPPGSKFKPEPCTTCRCRKRTGAVHCVVKDCTSDRHCLKFSERKGGRCCPYCLELGCRHTDGKVYKRGAVIRNEPCVRCYCPLGGGEPVCDVTSCPLSQCVDPVHIQGVCCPVCPNGPNCQIGLLTLPINKTVEVEGATCTCERFTDQDGKTRVLARCNKDREEDEEDEDEEDDDEEEEDEEDDEEEEMD</sequence>
<dbReference type="PROSITE" id="PS50184">
    <property type="entry name" value="VWFC_2"/>
    <property type="match status" value="2"/>
</dbReference>